<gene>
    <name evidence="1" type="ORF">DRH29_01815</name>
</gene>
<protein>
    <submittedName>
        <fullName evidence="1">Uncharacterized protein</fullName>
    </submittedName>
</protein>
<comment type="caution">
    <text evidence="1">The sequence shown here is derived from an EMBL/GenBank/DDBJ whole genome shotgun (WGS) entry which is preliminary data.</text>
</comment>
<dbReference type="AlphaFoldDB" id="A0A420ZCW2"/>
<accession>A0A420ZCW2</accession>
<sequence>MHIKPHLDEICAFWLLVRFGEKMFPGIGDCELRFTANGGIVSDQKTADMEAQGHLFLGCGDEGARFNDHRGGVKKKCTAELVAETLGLSSKDEIKLMLDYVHKADLGTGMGPFEFASLIKMKHNLPNGDTEEVVRWAMAVLDEIHQDQYLFWSEANIELAKLQCRHLTEWSIIYIDGVDSPRVLRAVRANVEKCAVFIQRTKTGNVQIFCTDQHRLKFRLHWVAGELRRLEDLVRYGKVRCEDAAKRMAVGKLDDSDPWYLMEGKTKATTGVMLLNGSLTHSDVSPTRLGLEEIVDVVEKSLDYYLERKRKRR</sequence>
<proteinExistence type="predicted"/>
<reference evidence="1 2" key="1">
    <citation type="submission" date="2018-06" db="EMBL/GenBank/DDBJ databases">
        <title>Extensive metabolic versatility and redundancy in microbially diverse, dynamic hydrothermal sediments.</title>
        <authorList>
            <person name="Dombrowski N."/>
            <person name="Teske A."/>
            <person name="Baker B.J."/>
        </authorList>
    </citation>
    <scope>NUCLEOTIDE SEQUENCE [LARGE SCALE GENOMIC DNA]</scope>
    <source>
        <strain evidence="1">B79_G16</strain>
    </source>
</reference>
<evidence type="ECO:0000313" key="1">
    <source>
        <dbReference type="EMBL" id="RLC37445.1"/>
    </source>
</evidence>
<name>A0A420ZCW2_UNCK3</name>
<evidence type="ECO:0000313" key="2">
    <source>
        <dbReference type="Proteomes" id="UP000281261"/>
    </source>
</evidence>
<organism evidence="1 2">
    <name type="scientific">candidate division Kazan bacterium</name>
    <dbReference type="NCBI Taxonomy" id="2202143"/>
    <lineage>
        <taxon>Bacteria</taxon>
        <taxon>Bacteria division Kazan-3B-28</taxon>
    </lineage>
</organism>
<dbReference type="EMBL" id="QMNG01000004">
    <property type="protein sequence ID" value="RLC37445.1"/>
    <property type="molecule type" value="Genomic_DNA"/>
</dbReference>
<dbReference type="Proteomes" id="UP000281261">
    <property type="component" value="Unassembled WGS sequence"/>
</dbReference>